<sequence length="82" mass="8691">MKTIFCSALIVFGCALPLSPAFAISNSPQGAVIVGGGEAPWFGSDTASEPSQARFLSGDQSSDMPAVHHRRVPVRHHIVCDR</sequence>
<keyword evidence="3" id="KW-1185">Reference proteome</keyword>
<keyword evidence="1" id="KW-0732">Signal</keyword>
<dbReference type="EMBL" id="JAUSVK010000001">
    <property type="protein sequence ID" value="MDQ0392714.1"/>
    <property type="molecule type" value="Genomic_DNA"/>
</dbReference>
<dbReference type="RefSeq" id="WP_307427008.1">
    <property type="nucleotide sequence ID" value="NZ_JAUSVK010000001.1"/>
</dbReference>
<gene>
    <name evidence="2" type="ORF">J3R73_002506</name>
</gene>
<proteinExistence type="predicted"/>
<name>A0ABU0FEZ0_9HYPH</name>
<evidence type="ECO:0000313" key="2">
    <source>
        <dbReference type="EMBL" id="MDQ0392714.1"/>
    </source>
</evidence>
<dbReference type="Proteomes" id="UP001237448">
    <property type="component" value="Unassembled WGS sequence"/>
</dbReference>
<organism evidence="2 3">
    <name type="scientific">Labrys monachus</name>
    <dbReference type="NCBI Taxonomy" id="217067"/>
    <lineage>
        <taxon>Bacteria</taxon>
        <taxon>Pseudomonadati</taxon>
        <taxon>Pseudomonadota</taxon>
        <taxon>Alphaproteobacteria</taxon>
        <taxon>Hyphomicrobiales</taxon>
        <taxon>Xanthobacteraceae</taxon>
        <taxon>Labrys</taxon>
    </lineage>
</organism>
<accession>A0ABU0FEZ0</accession>
<reference evidence="2 3" key="1">
    <citation type="submission" date="2023-07" db="EMBL/GenBank/DDBJ databases">
        <title>Genomic Encyclopedia of Type Strains, Phase IV (KMG-IV): sequencing the most valuable type-strain genomes for metagenomic binning, comparative biology and taxonomic classification.</title>
        <authorList>
            <person name="Goeker M."/>
        </authorList>
    </citation>
    <scope>NUCLEOTIDE SEQUENCE [LARGE SCALE GENOMIC DNA]</scope>
    <source>
        <strain evidence="2 3">DSM 5896</strain>
    </source>
</reference>
<comment type="caution">
    <text evidence="2">The sequence shown here is derived from an EMBL/GenBank/DDBJ whole genome shotgun (WGS) entry which is preliminary data.</text>
</comment>
<protein>
    <submittedName>
        <fullName evidence="2">Uncharacterized protein</fullName>
    </submittedName>
</protein>
<evidence type="ECO:0000313" key="3">
    <source>
        <dbReference type="Proteomes" id="UP001237448"/>
    </source>
</evidence>
<evidence type="ECO:0000256" key="1">
    <source>
        <dbReference type="SAM" id="SignalP"/>
    </source>
</evidence>
<feature type="signal peptide" evidence="1">
    <location>
        <begin position="1"/>
        <end position="23"/>
    </location>
</feature>
<feature type="chain" id="PRO_5046787042" evidence="1">
    <location>
        <begin position="24"/>
        <end position="82"/>
    </location>
</feature>